<evidence type="ECO:0000313" key="1">
    <source>
        <dbReference type="EMBL" id="DAD74594.1"/>
    </source>
</evidence>
<organism evidence="1">
    <name type="scientific">Myoviridae sp. ctZgq1</name>
    <dbReference type="NCBI Taxonomy" id="2826666"/>
    <lineage>
        <taxon>Viruses</taxon>
        <taxon>Duplodnaviria</taxon>
        <taxon>Heunggongvirae</taxon>
        <taxon>Uroviricota</taxon>
        <taxon>Caudoviricetes</taxon>
    </lineage>
</organism>
<dbReference type="EMBL" id="BK014762">
    <property type="protein sequence ID" value="DAD74594.1"/>
    <property type="molecule type" value="Genomic_DNA"/>
</dbReference>
<proteinExistence type="predicted"/>
<name>A0A8S5LXE7_9CAUD</name>
<accession>A0A8S5LXE7</accession>
<sequence length="382" mass="42292">MARVKIGKITIPKGKSAYQSWLELGNTGTEADFIKSLKAKNSLILSASNIVKVLEVPLDKGINQCQGFTYNKTLDAFFIACISGDNEKQVFYKYNNDFSSLVSKQTFTDKNRLGHCNTLCSVDDKIYITNGAVNPNQVAVMNSSMAIESTLTFPNKVFNLGYDSSAQKFVSILYTGTKNSRNLQFYSKDRVAGENKTISVVSDSVDTNGALFFDGKILMSIGNYLIENDKDDVISHGINNSLEIEDFAVKNGEVYFTANNNGKVEVYKHSNSVEYFNNINFIPPSSDLPALKNNVPLYGLDTSGNKWALIKMSAGNGTEVGHKDKPLAFSASRLTWWDGVTSRSVLTTKDFDPSSKVLYRSSEIDTMFKTLLDKLKDINSKL</sequence>
<protein>
    <submittedName>
        <fullName evidence="1">Uncharacterized protein</fullName>
    </submittedName>
</protein>
<reference evidence="1" key="1">
    <citation type="journal article" date="2021" name="Proc. Natl. Acad. Sci. U.S.A.">
        <title>A Catalog of Tens of Thousands of Viruses from Human Metagenomes Reveals Hidden Associations with Chronic Diseases.</title>
        <authorList>
            <person name="Tisza M.J."/>
            <person name="Buck C.B."/>
        </authorList>
    </citation>
    <scope>NUCLEOTIDE SEQUENCE</scope>
    <source>
        <strain evidence="1">CtZgq1</strain>
    </source>
</reference>